<dbReference type="OrthoDB" id="9790489at2"/>
<dbReference type="AlphaFoldDB" id="A0A1L3MUA0"/>
<organism evidence="1 2">
    <name type="scientific">Bacillus weihaiensis</name>
    <dbReference type="NCBI Taxonomy" id="1547283"/>
    <lineage>
        <taxon>Bacteria</taxon>
        <taxon>Bacillati</taxon>
        <taxon>Bacillota</taxon>
        <taxon>Bacilli</taxon>
        <taxon>Bacillales</taxon>
        <taxon>Bacillaceae</taxon>
        <taxon>Bacillus</taxon>
    </lineage>
</organism>
<proteinExistence type="predicted"/>
<evidence type="ECO:0000313" key="2">
    <source>
        <dbReference type="Proteomes" id="UP000181936"/>
    </source>
</evidence>
<reference evidence="1 2" key="1">
    <citation type="journal article" date="2016" name="Sci. Rep.">
        <title>Complete genome sequence and transcriptomic analysis of a novel marine strain Bacillus weihaiensis reveals the mechanism of brown algae degradation.</title>
        <authorList>
            <person name="Zhu Y."/>
            <person name="Chen P."/>
            <person name="Bao Y."/>
            <person name="Men Y."/>
            <person name="Zeng Y."/>
            <person name="Yang J."/>
            <person name="Sun J."/>
            <person name="Sun Y."/>
        </authorList>
    </citation>
    <scope>NUCLEOTIDE SEQUENCE [LARGE SCALE GENOMIC DNA]</scope>
    <source>
        <strain evidence="1 2">Alg07</strain>
    </source>
</reference>
<dbReference type="RefSeq" id="WP_072580654.1">
    <property type="nucleotide sequence ID" value="NZ_CP016020.1"/>
</dbReference>
<keyword evidence="2" id="KW-1185">Reference proteome</keyword>
<dbReference type="Proteomes" id="UP000181936">
    <property type="component" value="Chromosome"/>
</dbReference>
<dbReference type="KEGG" id="bwh:A9C19_14570"/>
<evidence type="ECO:0000313" key="1">
    <source>
        <dbReference type="EMBL" id="APH05860.1"/>
    </source>
</evidence>
<dbReference type="EMBL" id="CP016020">
    <property type="protein sequence ID" value="APH05860.1"/>
    <property type="molecule type" value="Genomic_DNA"/>
</dbReference>
<sequence length="409" mass="48532">MPNYKFIEKISEVYSDNWVGTSKYYIWDEVEYAKLIIKIGKTISNHMFKDVFLMAKYYYHVEKINNDKLIKEKLEELIRIKKFPINNQLIFKGLIDGAISGSKKQHMKVCRAIRITQNEIDQINSLSDNTTRKIAFTMLCMWKANGNKPYRASMHQIANEIGINANGKKLKDIYFTLLFKEKIIYRYNNRVERRKRLLEKLVEVDSQYGELFIPYDAIKYESHLLRPTRKSAIAIWRYEQDYYETPYLKTSDYYKEMTPEQKEAFKVSRHKVNEEDMLGDDELDKFYSSINLDYIKKNIDYIAWIYSRNDFARLIGGDVFYEENQAHEKIKVLFADSELTDGIVIDVNNLSGEYDKLFGRNKVLFGNCTDCGIKIVKNSNRTKYCSDCRIKVRNEKVKENMRKMRNKTV</sequence>
<gene>
    <name evidence="1" type="ORF">A9C19_14570</name>
</gene>
<protein>
    <submittedName>
        <fullName evidence="1">Uncharacterized protein</fullName>
    </submittedName>
</protein>
<name>A0A1L3MUA0_9BACI</name>
<accession>A0A1L3MUA0</accession>